<dbReference type="OMA" id="GHHEHEF"/>
<protein>
    <submittedName>
        <fullName evidence="3">Uncharacterized protein</fullName>
    </submittedName>
</protein>
<sequence length="256" mass="28969">MAAAGMLGRRGLGACVSGGWGRHQWRGLAYEQGQLNPSSRRREYFYYVDHNGFLFLDDAKMKNFTSCFKDREFLDFFFKRLQVNETGHHEHEFPFLSPCGREYNYVRCDDTPLVFTRLLPARHPVKQVFDLDAALDATATPEPYVLIYGGQLAVDFEPELLTMTDTGRLYYPTPKELPLAHVTPNTLVASPIAVSLGRYMRFGAERTILHWQGEAVDIDVRLDEDDETTIGNEANARNDSNSGDPAAPETQQKNPT</sequence>
<evidence type="ECO:0000313" key="4">
    <source>
        <dbReference type="Proteomes" id="UP000001357"/>
    </source>
</evidence>
<evidence type="ECO:0000313" key="3">
    <source>
        <dbReference type="EMBL" id="EDQ87917.1"/>
    </source>
</evidence>
<dbReference type="InterPro" id="IPR028108">
    <property type="entry name" value="DUF4505"/>
</dbReference>
<dbReference type="Proteomes" id="UP000001357">
    <property type="component" value="Unassembled WGS sequence"/>
</dbReference>
<dbReference type="Pfam" id="PF14956">
    <property type="entry name" value="DUF4505"/>
    <property type="match status" value="1"/>
</dbReference>
<organism evidence="3 4">
    <name type="scientific">Monosiga brevicollis</name>
    <name type="common">Choanoflagellate</name>
    <dbReference type="NCBI Taxonomy" id="81824"/>
    <lineage>
        <taxon>Eukaryota</taxon>
        <taxon>Choanoflagellata</taxon>
        <taxon>Craspedida</taxon>
        <taxon>Salpingoecidae</taxon>
        <taxon>Monosiga</taxon>
    </lineage>
</organism>
<reference evidence="3 4" key="1">
    <citation type="journal article" date="2008" name="Nature">
        <title>The genome of the choanoflagellate Monosiga brevicollis and the origin of metazoans.</title>
        <authorList>
            <consortium name="JGI Sequencing"/>
            <person name="King N."/>
            <person name="Westbrook M.J."/>
            <person name="Young S.L."/>
            <person name="Kuo A."/>
            <person name="Abedin M."/>
            <person name="Chapman J."/>
            <person name="Fairclough S."/>
            <person name="Hellsten U."/>
            <person name="Isogai Y."/>
            <person name="Letunic I."/>
            <person name="Marr M."/>
            <person name="Pincus D."/>
            <person name="Putnam N."/>
            <person name="Rokas A."/>
            <person name="Wright K.J."/>
            <person name="Zuzow R."/>
            <person name="Dirks W."/>
            <person name="Good M."/>
            <person name="Goodstein D."/>
            <person name="Lemons D."/>
            <person name="Li W."/>
            <person name="Lyons J.B."/>
            <person name="Morris A."/>
            <person name="Nichols S."/>
            <person name="Richter D.J."/>
            <person name="Salamov A."/>
            <person name="Bork P."/>
            <person name="Lim W.A."/>
            <person name="Manning G."/>
            <person name="Miller W.T."/>
            <person name="McGinnis W."/>
            <person name="Shapiro H."/>
            <person name="Tjian R."/>
            <person name="Grigoriev I.V."/>
            <person name="Rokhsar D."/>
        </authorList>
    </citation>
    <scope>NUCLEOTIDE SEQUENCE [LARGE SCALE GENOMIC DNA]</scope>
    <source>
        <strain evidence="4">MX1 / ATCC 50154</strain>
    </source>
</reference>
<name>A9V3I1_MONBE</name>
<dbReference type="PANTHER" id="PTHR31449">
    <property type="entry name" value="UPF0598 PROTEIN C8ORF82"/>
    <property type="match status" value="1"/>
</dbReference>
<evidence type="ECO:0000256" key="2">
    <source>
        <dbReference type="SAM" id="MobiDB-lite"/>
    </source>
</evidence>
<feature type="region of interest" description="Disordered" evidence="2">
    <location>
        <begin position="231"/>
        <end position="256"/>
    </location>
</feature>
<dbReference type="PANTHER" id="PTHR31449:SF3">
    <property type="entry name" value="UPF0598 PROTEIN C8ORF82"/>
    <property type="match status" value="1"/>
</dbReference>
<keyword evidence="4" id="KW-1185">Reference proteome</keyword>
<dbReference type="eggNOG" id="ENOG502R8EE">
    <property type="taxonomic scope" value="Eukaryota"/>
</dbReference>
<dbReference type="InParanoid" id="A9V3I1"/>
<comment type="similarity">
    <text evidence="1">Belongs to the UPF0598 family.</text>
</comment>
<dbReference type="EMBL" id="CH991557">
    <property type="protein sequence ID" value="EDQ87917.1"/>
    <property type="molecule type" value="Genomic_DNA"/>
</dbReference>
<accession>A9V3I1</accession>
<dbReference type="RefSeq" id="XP_001747450.1">
    <property type="nucleotide sequence ID" value="XM_001747398.1"/>
</dbReference>
<dbReference type="FunCoup" id="A9V3I1">
    <property type="interactions" value="15"/>
</dbReference>
<proteinExistence type="inferred from homology"/>
<dbReference type="GeneID" id="5892699"/>
<evidence type="ECO:0000256" key="1">
    <source>
        <dbReference type="ARBA" id="ARBA00006322"/>
    </source>
</evidence>
<gene>
    <name evidence="3" type="ORF">MONBRDRAFT_33175</name>
</gene>
<dbReference type="AlphaFoldDB" id="A9V3I1"/>
<dbReference type="KEGG" id="mbr:MONBRDRAFT_33175"/>